<sequence length="293" mass="34054">MSEKKFVITLVLGNFKSIKVFEKINGNAEKHYGANWQTRLIKYDNGDSRVFLSCESFQTGNWSIHTTCDVIINGKPYEYGAERPFEFHKNNMSFDQDIYKDDYQKYGIDKSVKIEFHVKINKMTGSFRSFDDDEAKESSDVVLVIGDQKFYVCKTYLSYHSTHFKYLFAGKIGKSIIELRGIDAKEFHTFLGIIYGFLLVEDANVPNLLKMAASFDAKIVIERCEKFLMASSKYNFVEKFQLSRKYKMENLKDKCLSEMNKKTDFVGLAPENPEDYSANTWKELYLKAVNFIQ</sequence>
<dbReference type="SUPFAM" id="SSF54695">
    <property type="entry name" value="POZ domain"/>
    <property type="match status" value="1"/>
</dbReference>
<dbReference type="Gene3D" id="3.30.710.10">
    <property type="entry name" value="Potassium Channel Kv1.1, Chain A"/>
    <property type="match status" value="1"/>
</dbReference>
<dbReference type="InterPro" id="IPR000210">
    <property type="entry name" value="BTB/POZ_dom"/>
</dbReference>
<name>A0A2G5UQV7_9PELO</name>
<keyword evidence="3" id="KW-1185">Reference proteome</keyword>
<evidence type="ECO:0000313" key="2">
    <source>
        <dbReference type="EMBL" id="PIC41947.1"/>
    </source>
</evidence>
<evidence type="ECO:0000259" key="1">
    <source>
        <dbReference type="PROSITE" id="PS50097"/>
    </source>
</evidence>
<dbReference type="SMART" id="SM00225">
    <property type="entry name" value="BTB"/>
    <property type="match status" value="1"/>
</dbReference>
<dbReference type="Proteomes" id="UP000230233">
    <property type="component" value="Chromosome III"/>
</dbReference>
<dbReference type="PANTHER" id="PTHR22743">
    <property type="entry name" value="MEPRIN/TRAF-LIKE MATH FAMILY-C.ELEGANS"/>
    <property type="match status" value="1"/>
</dbReference>
<accession>A0A2G5UQV7</accession>
<dbReference type="CDD" id="cd00121">
    <property type="entry name" value="MATH"/>
    <property type="match status" value="1"/>
</dbReference>
<protein>
    <recommendedName>
        <fullName evidence="1">BTB domain-containing protein</fullName>
    </recommendedName>
</protein>
<evidence type="ECO:0000313" key="3">
    <source>
        <dbReference type="Proteomes" id="UP000230233"/>
    </source>
</evidence>
<dbReference type="InterPro" id="IPR011333">
    <property type="entry name" value="SKP1/BTB/POZ_sf"/>
</dbReference>
<dbReference type="InterPro" id="IPR052664">
    <property type="entry name" value="BTB-MATH_domain_protein"/>
</dbReference>
<dbReference type="PROSITE" id="PS50097">
    <property type="entry name" value="BTB"/>
    <property type="match status" value="1"/>
</dbReference>
<dbReference type="Pfam" id="PF00917">
    <property type="entry name" value="MATH"/>
    <property type="match status" value="1"/>
</dbReference>
<reference evidence="3" key="1">
    <citation type="submission" date="2017-10" db="EMBL/GenBank/DDBJ databases">
        <title>Rapid genome shrinkage in a self-fertile nematode reveals novel sperm competition proteins.</title>
        <authorList>
            <person name="Yin D."/>
            <person name="Schwarz E.M."/>
            <person name="Thomas C.G."/>
            <person name="Felde R.L."/>
            <person name="Korf I.F."/>
            <person name="Cutter A.D."/>
            <person name="Schartner C.M."/>
            <person name="Ralston E.J."/>
            <person name="Meyer B.J."/>
            <person name="Haag E.S."/>
        </authorList>
    </citation>
    <scope>NUCLEOTIDE SEQUENCE [LARGE SCALE GENOMIC DNA]</scope>
    <source>
        <strain evidence="3">JU1422</strain>
    </source>
</reference>
<feature type="domain" description="BTB" evidence="1">
    <location>
        <begin position="139"/>
        <end position="195"/>
    </location>
</feature>
<dbReference type="InterPro" id="IPR002083">
    <property type="entry name" value="MATH/TRAF_dom"/>
</dbReference>
<organism evidence="2 3">
    <name type="scientific">Caenorhabditis nigoni</name>
    <dbReference type="NCBI Taxonomy" id="1611254"/>
    <lineage>
        <taxon>Eukaryota</taxon>
        <taxon>Metazoa</taxon>
        <taxon>Ecdysozoa</taxon>
        <taxon>Nematoda</taxon>
        <taxon>Chromadorea</taxon>
        <taxon>Rhabditida</taxon>
        <taxon>Rhabditina</taxon>
        <taxon>Rhabditomorpha</taxon>
        <taxon>Rhabditoidea</taxon>
        <taxon>Rhabditidae</taxon>
        <taxon>Peloderinae</taxon>
        <taxon>Caenorhabditis</taxon>
    </lineage>
</organism>
<dbReference type="OrthoDB" id="6359816at2759"/>
<gene>
    <name evidence="2" type="primary">Cnig_chr_III.g9183</name>
    <name evidence="2" type="ORF">B9Z55_009183</name>
</gene>
<dbReference type="AlphaFoldDB" id="A0A2G5UQV7"/>
<dbReference type="Pfam" id="PF00651">
    <property type="entry name" value="BTB"/>
    <property type="match status" value="1"/>
</dbReference>
<dbReference type="PANTHER" id="PTHR22743:SF165">
    <property type="entry name" value="BTB AND MATH DOMAIN CONTAINING-RELATED"/>
    <property type="match status" value="1"/>
</dbReference>
<dbReference type="EMBL" id="PDUG01000003">
    <property type="protein sequence ID" value="PIC41947.1"/>
    <property type="molecule type" value="Genomic_DNA"/>
</dbReference>
<comment type="caution">
    <text evidence="2">The sequence shown here is derived from an EMBL/GenBank/DDBJ whole genome shotgun (WGS) entry which is preliminary data.</text>
</comment>
<proteinExistence type="predicted"/>